<dbReference type="EMBL" id="CAOF01000020">
    <property type="protein sequence ID" value="CCO44511.1"/>
    <property type="molecule type" value="Genomic_DNA"/>
</dbReference>
<evidence type="ECO:0008006" key="3">
    <source>
        <dbReference type="Google" id="ProtNLM"/>
    </source>
</evidence>
<accession>A0AAV2VJ23</accession>
<comment type="caution">
    <text evidence="1">The sequence shown here is derived from an EMBL/GenBank/DDBJ whole genome shotgun (WGS) entry which is preliminary data.</text>
</comment>
<dbReference type="PANTHER" id="PTHR37816">
    <property type="entry name" value="YALI0E33011P"/>
    <property type="match status" value="1"/>
</dbReference>
<dbReference type="AlphaFoldDB" id="A0AAV2VJ23"/>
<organism evidence="1 2">
    <name type="scientific">Vibrio nigripulchritudo SOn1</name>
    <dbReference type="NCBI Taxonomy" id="1238450"/>
    <lineage>
        <taxon>Bacteria</taxon>
        <taxon>Pseudomonadati</taxon>
        <taxon>Pseudomonadota</taxon>
        <taxon>Gammaproteobacteria</taxon>
        <taxon>Vibrionales</taxon>
        <taxon>Vibrionaceae</taxon>
        <taxon>Vibrio</taxon>
    </lineage>
</organism>
<gene>
    <name evidence="1" type="ORF">VIBNISOn1_1160018</name>
</gene>
<dbReference type="SUPFAM" id="SSF52540">
    <property type="entry name" value="P-loop containing nucleoside triphosphate hydrolases"/>
    <property type="match status" value="1"/>
</dbReference>
<reference evidence="1 2" key="1">
    <citation type="journal article" date="2013" name="ISME J.">
        <title>Comparative genomics of pathogenic lineages of Vibrio nigripulchritudo identifies virulence-associated traits.</title>
        <authorList>
            <person name="Goudenege D."/>
            <person name="Labreuche Y."/>
            <person name="Krin E."/>
            <person name="Ansquer D."/>
            <person name="Mangenot S."/>
            <person name="Calteau A."/>
            <person name="Medigue C."/>
            <person name="Mazel D."/>
            <person name="Polz M.F."/>
            <person name="Le Roux F."/>
        </authorList>
    </citation>
    <scope>NUCLEOTIDE SEQUENCE [LARGE SCALE GENOMIC DNA]</scope>
    <source>
        <strain evidence="1 2">SOn1</strain>
    </source>
</reference>
<protein>
    <recommendedName>
        <fullName evidence="3">Shikimate kinase</fullName>
    </recommendedName>
</protein>
<name>A0AAV2VJ23_9VIBR</name>
<proteinExistence type="predicted"/>
<dbReference type="Proteomes" id="UP000018211">
    <property type="component" value="Unassembled WGS sequence"/>
</dbReference>
<sequence>MPNALLLCFVRLKVNKNVERTLENKVHTMSLAKRSNWVKLTLLTCIALNLNVYHGFQTAILVVCAAYKQIIITSGSNMAKRTLIFGNISAGKSALAKQISAQTGQRHIELDELAWRDQNHSIAEKIQVISDELQYLNESGNWIAEGVFGHPISQLCSHSNQVIFLDMPLSVCIEQLEQRYGNELSASDLERQRLWAESYYHRDTANSYAFHSELFDRFSDSKIRISSKEQLKSFLSELATQNSEHNLTLIS</sequence>
<dbReference type="PANTHER" id="PTHR37816:SF2">
    <property type="entry name" value="DNA TOPOLOGY MODULATION PROTEIN FLAR-RELATED PROTEIN"/>
    <property type="match status" value="1"/>
</dbReference>
<dbReference type="InterPro" id="IPR052922">
    <property type="entry name" value="Cytidylate_Kinase-2"/>
</dbReference>
<dbReference type="InterPro" id="IPR027417">
    <property type="entry name" value="P-loop_NTPase"/>
</dbReference>
<evidence type="ECO:0000313" key="1">
    <source>
        <dbReference type="EMBL" id="CCO44511.1"/>
    </source>
</evidence>
<evidence type="ECO:0000313" key="2">
    <source>
        <dbReference type="Proteomes" id="UP000018211"/>
    </source>
</evidence>
<dbReference type="Gene3D" id="3.40.50.300">
    <property type="entry name" value="P-loop containing nucleotide triphosphate hydrolases"/>
    <property type="match status" value="1"/>
</dbReference>